<keyword evidence="2" id="KW-0547">Nucleotide-binding</keyword>
<evidence type="ECO:0000313" key="5">
    <source>
        <dbReference type="WBParaSite" id="SMUV_0000361201-mRNA-1"/>
    </source>
</evidence>
<dbReference type="GO" id="GO:0046872">
    <property type="term" value="F:metal ion binding"/>
    <property type="evidence" value="ECO:0007669"/>
    <property type="project" value="UniProtKB-KW"/>
</dbReference>
<feature type="domain" description="RAI1-like" evidence="3">
    <location>
        <begin position="78"/>
        <end position="332"/>
    </location>
</feature>
<comment type="cofactor">
    <cofactor evidence="2">
        <name>a divalent metal cation</name>
        <dbReference type="ChEBI" id="CHEBI:60240"/>
    </cofactor>
</comment>
<comment type="function">
    <text evidence="2">Decapping enzyme for NAD-capped RNAs: specifically hydrolyzes the nicotinamide adenine dinucleotide (NAD) cap from a subset of RNAs by removing the entire NAD moiety from the 5'-end of an NAD-capped RNA.</text>
</comment>
<sequence length="342" mass="38361">MALNFEDWLLNASDKSIECSLPICIGVYEVNVENGSVEMGVESNLVLDEKSISLTDAVSFNLDIPLVACNNCFCNNLEFNSLLYWLLHTSALRHSLASSGVKFVCWGKTLTDIAKTAKQPNVNWKFYVCKFRGVIFLTECCGSNSSECYAECGKRIALWSAMLKHFALVNPSDGPFPDGYQPQKVDIKEHNGVVCNVFNISLSSYSVLYATYQGCYGPDKRFVNFMVTDSEEPSEAECWISAFLSGSTRTVLAVMEKGIVKKVQQRLTDDVESTTPTETKSFLSIVLKYIAEKMEPCPELASATIEYISTTGEVKFHKWNDMKAEQILPEFFHSRFECDVMH</sequence>
<organism evidence="4 5">
    <name type="scientific">Syphacia muris</name>
    <dbReference type="NCBI Taxonomy" id="451379"/>
    <lineage>
        <taxon>Eukaryota</taxon>
        <taxon>Metazoa</taxon>
        <taxon>Ecdysozoa</taxon>
        <taxon>Nematoda</taxon>
        <taxon>Chromadorea</taxon>
        <taxon>Rhabditida</taxon>
        <taxon>Spirurina</taxon>
        <taxon>Oxyuridomorpha</taxon>
        <taxon>Oxyuroidea</taxon>
        <taxon>Oxyuridae</taxon>
        <taxon>Syphacia</taxon>
    </lineage>
</organism>
<evidence type="ECO:0000313" key="4">
    <source>
        <dbReference type="Proteomes" id="UP000046393"/>
    </source>
</evidence>
<keyword evidence="4" id="KW-1185">Reference proteome</keyword>
<keyword evidence="2" id="KW-0479">Metal-binding</keyword>
<dbReference type="GO" id="GO:0005829">
    <property type="term" value="C:cytosol"/>
    <property type="evidence" value="ECO:0007669"/>
    <property type="project" value="TreeGrafter"/>
</dbReference>
<dbReference type="GO" id="GO:0000956">
    <property type="term" value="P:nuclear-transcribed mRNA catabolic process"/>
    <property type="evidence" value="ECO:0007669"/>
    <property type="project" value="TreeGrafter"/>
</dbReference>
<keyword evidence="2" id="KW-0539">Nucleus</keyword>
<accession>A0A0N5AGY2</accession>
<name>A0A0N5AGY2_9BILA</name>
<dbReference type="Proteomes" id="UP000046393">
    <property type="component" value="Unplaced"/>
</dbReference>
<evidence type="ECO:0000256" key="1">
    <source>
        <dbReference type="ARBA" id="ARBA00006562"/>
    </source>
</evidence>
<comment type="similarity">
    <text evidence="1 2">Belongs to the DXO/Dom3Z family.</text>
</comment>
<protein>
    <recommendedName>
        <fullName evidence="2">Decapping nuclease</fullName>
        <ecNumber evidence="2">3.6.1.-</ecNumber>
    </recommendedName>
</protein>
<dbReference type="InterPro" id="IPR039039">
    <property type="entry name" value="RAI1-like_fam"/>
</dbReference>
<dbReference type="InterPro" id="IPR013961">
    <property type="entry name" value="RAI1"/>
</dbReference>
<dbReference type="STRING" id="451379.A0A0N5AGY2"/>
<reference evidence="5" key="1">
    <citation type="submission" date="2017-02" db="UniProtKB">
        <authorList>
            <consortium name="WormBaseParasite"/>
        </authorList>
    </citation>
    <scope>IDENTIFICATION</scope>
</reference>
<dbReference type="GO" id="GO:0000166">
    <property type="term" value="F:nucleotide binding"/>
    <property type="evidence" value="ECO:0007669"/>
    <property type="project" value="UniProtKB-KW"/>
</dbReference>
<dbReference type="GO" id="GO:0004518">
    <property type="term" value="F:nuclease activity"/>
    <property type="evidence" value="ECO:0007669"/>
    <property type="project" value="UniProtKB-KW"/>
</dbReference>
<evidence type="ECO:0000259" key="3">
    <source>
        <dbReference type="Pfam" id="PF08652"/>
    </source>
</evidence>
<keyword evidence="2" id="KW-0540">Nuclease</keyword>
<keyword evidence="2" id="KW-0378">Hydrolase</keyword>
<dbReference type="EC" id="3.6.1.-" evidence="2"/>
<dbReference type="Pfam" id="PF08652">
    <property type="entry name" value="RAI1"/>
    <property type="match status" value="1"/>
</dbReference>
<dbReference type="GO" id="GO:0003723">
    <property type="term" value="F:RNA binding"/>
    <property type="evidence" value="ECO:0007669"/>
    <property type="project" value="UniProtKB-KW"/>
</dbReference>
<comment type="subcellular location">
    <subcellularLocation>
        <location evidence="2">Nucleus</location>
    </subcellularLocation>
</comment>
<evidence type="ECO:0000256" key="2">
    <source>
        <dbReference type="RuleBase" id="RU367113"/>
    </source>
</evidence>
<dbReference type="GO" id="GO:0110155">
    <property type="term" value="P:NAD-cap decapping"/>
    <property type="evidence" value="ECO:0007669"/>
    <property type="project" value="TreeGrafter"/>
</dbReference>
<dbReference type="PANTHER" id="PTHR12395:SF9">
    <property type="entry name" value="DECAPPING AND EXORIBONUCLEASE PROTEIN"/>
    <property type="match status" value="1"/>
</dbReference>
<keyword evidence="2" id="KW-0694">RNA-binding</keyword>
<dbReference type="AlphaFoldDB" id="A0A0N5AGY2"/>
<dbReference type="WBParaSite" id="SMUV_0000361201-mRNA-1">
    <property type="protein sequence ID" value="SMUV_0000361201-mRNA-1"/>
    <property type="gene ID" value="SMUV_0000361201"/>
</dbReference>
<dbReference type="GO" id="GO:0034353">
    <property type="term" value="F:mRNA 5'-diphosphatase activity"/>
    <property type="evidence" value="ECO:0007669"/>
    <property type="project" value="TreeGrafter"/>
</dbReference>
<proteinExistence type="inferred from homology"/>
<dbReference type="PANTHER" id="PTHR12395">
    <property type="entry name" value="DOM-3 RELATED"/>
    <property type="match status" value="1"/>
</dbReference>
<dbReference type="GO" id="GO:0005634">
    <property type="term" value="C:nucleus"/>
    <property type="evidence" value="ECO:0007669"/>
    <property type="project" value="UniProtKB-SubCell"/>
</dbReference>